<reference evidence="1" key="1">
    <citation type="submission" date="2022-02" db="EMBL/GenBank/DDBJ databases">
        <title>Plant Genome Project.</title>
        <authorList>
            <person name="Zhang R.-G."/>
        </authorList>
    </citation>
    <scope>NUCLEOTIDE SEQUENCE</scope>
    <source>
        <strain evidence="1">AT1</strain>
    </source>
</reference>
<comment type="caution">
    <text evidence="1">The sequence shown here is derived from an EMBL/GenBank/DDBJ whole genome shotgun (WGS) entry which is preliminary data.</text>
</comment>
<evidence type="ECO:0000313" key="2">
    <source>
        <dbReference type="Proteomes" id="UP001062846"/>
    </source>
</evidence>
<dbReference type="Proteomes" id="UP001062846">
    <property type="component" value="Chromosome 5"/>
</dbReference>
<keyword evidence="2" id="KW-1185">Reference proteome</keyword>
<accession>A0ACC0NPI0</accession>
<organism evidence="1 2">
    <name type="scientific">Rhododendron molle</name>
    <name type="common">Chinese azalea</name>
    <name type="synonym">Azalea mollis</name>
    <dbReference type="NCBI Taxonomy" id="49168"/>
    <lineage>
        <taxon>Eukaryota</taxon>
        <taxon>Viridiplantae</taxon>
        <taxon>Streptophyta</taxon>
        <taxon>Embryophyta</taxon>
        <taxon>Tracheophyta</taxon>
        <taxon>Spermatophyta</taxon>
        <taxon>Magnoliopsida</taxon>
        <taxon>eudicotyledons</taxon>
        <taxon>Gunneridae</taxon>
        <taxon>Pentapetalae</taxon>
        <taxon>asterids</taxon>
        <taxon>Ericales</taxon>
        <taxon>Ericaceae</taxon>
        <taxon>Ericoideae</taxon>
        <taxon>Rhodoreae</taxon>
        <taxon>Rhododendron</taxon>
    </lineage>
</organism>
<evidence type="ECO:0000313" key="1">
    <source>
        <dbReference type="EMBL" id="KAI8554796.1"/>
    </source>
</evidence>
<dbReference type="EMBL" id="CM046392">
    <property type="protein sequence ID" value="KAI8554796.1"/>
    <property type="molecule type" value="Genomic_DNA"/>
</dbReference>
<name>A0ACC0NPI0_RHOML</name>
<proteinExistence type="predicted"/>
<protein>
    <submittedName>
        <fullName evidence="1">Uncharacterized protein</fullName>
    </submittedName>
</protein>
<sequence>MAEIEVDLHRSKGQKQSKMSSRFLKAAKQKLGRAVSQFVLHARLPSSTINSPWLEPMLDVAREVGKGTKLPSSYEVAEVYLPKEYEAIQKWIGSLKTTWEERGVSIMCDGWSGPRRRHLVNFLVYSNCGTVFHKSIDATDVLSRTTDYYFGFMDKALSGKQRKKKGKSVPPNQNEIVPASQAREKLPCIGGKGRGSGNVIRGRGRGSTNVVRGRGRATARGWIAPRPN</sequence>
<gene>
    <name evidence="1" type="ORF">RHMOL_Rhmol05G0124900</name>
</gene>